<reference evidence="1" key="1">
    <citation type="submission" date="2021-01" db="EMBL/GenBank/DDBJ databases">
        <title>Whole genome shotgun sequence of Dactylosporangium siamense NBRC 106093.</title>
        <authorList>
            <person name="Komaki H."/>
            <person name="Tamura T."/>
        </authorList>
    </citation>
    <scope>NUCLEOTIDE SEQUENCE</scope>
    <source>
        <strain evidence="1">NBRC 106093</strain>
    </source>
</reference>
<name>A0A919PT21_9ACTN</name>
<dbReference type="EMBL" id="BONQ01000089">
    <property type="protein sequence ID" value="GIG47853.1"/>
    <property type="molecule type" value="Genomic_DNA"/>
</dbReference>
<accession>A0A919PT21</accession>
<keyword evidence="2" id="KW-1185">Reference proteome</keyword>
<evidence type="ECO:0000313" key="2">
    <source>
        <dbReference type="Proteomes" id="UP000660611"/>
    </source>
</evidence>
<organism evidence="1 2">
    <name type="scientific">Dactylosporangium siamense</name>
    <dbReference type="NCBI Taxonomy" id="685454"/>
    <lineage>
        <taxon>Bacteria</taxon>
        <taxon>Bacillati</taxon>
        <taxon>Actinomycetota</taxon>
        <taxon>Actinomycetes</taxon>
        <taxon>Micromonosporales</taxon>
        <taxon>Micromonosporaceae</taxon>
        <taxon>Dactylosporangium</taxon>
    </lineage>
</organism>
<dbReference type="AlphaFoldDB" id="A0A919PT21"/>
<protein>
    <submittedName>
        <fullName evidence="1">Uncharacterized protein</fullName>
    </submittedName>
</protein>
<proteinExistence type="predicted"/>
<gene>
    <name evidence="1" type="ORF">Dsi01nite_058940</name>
</gene>
<dbReference type="Proteomes" id="UP000660611">
    <property type="component" value="Unassembled WGS sequence"/>
</dbReference>
<sequence>MAFAGDSTITSRFVLAEFGTALPGADGHVSNVTRAYAPSCAMRHPAVGLRHADRRHGTPKQKRYLPDLAIVSHRLPYLSRFVACR</sequence>
<evidence type="ECO:0000313" key="1">
    <source>
        <dbReference type="EMBL" id="GIG47853.1"/>
    </source>
</evidence>
<comment type="caution">
    <text evidence="1">The sequence shown here is derived from an EMBL/GenBank/DDBJ whole genome shotgun (WGS) entry which is preliminary data.</text>
</comment>